<dbReference type="Proteomes" id="UP001240150">
    <property type="component" value="Chromosome"/>
</dbReference>
<gene>
    <name evidence="4" type="ORF">ACTOB_004051</name>
</gene>
<keyword evidence="5" id="KW-1185">Reference proteome</keyword>
<evidence type="ECO:0000256" key="1">
    <source>
        <dbReference type="ARBA" id="ARBA00022729"/>
    </source>
</evidence>
<dbReference type="InterPro" id="IPR029051">
    <property type="entry name" value="DUF4352"/>
</dbReference>
<dbReference type="InterPro" id="IPR029050">
    <property type="entry name" value="Immunoprotect_excell_Ig-like"/>
</dbReference>
<name>A0ABY8WW24_9ACTN</name>
<dbReference type="Gene3D" id="2.60.40.1240">
    <property type="match status" value="1"/>
</dbReference>
<organism evidence="4 5">
    <name type="scientific">Actinoplanes oblitus</name>
    <dbReference type="NCBI Taxonomy" id="3040509"/>
    <lineage>
        <taxon>Bacteria</taxon>
        <taxon>Bacillati</taxon>
        <taxon>Actinomycetota</taxon>
        <taxon>Actinomycetes</taxon>
        <taxon>Micromonosporales</taxon>
        <taxon>Micromonosporaceae</taxon>
        <taxon>Actinoplanes</taxon>
    </lineage>
</organism>
<keyword evidence="2" id="KW-0472">Membrane</keyword>
<keyword evidence="1" id="KW-0732">Signal</keyword>
<feature type="transmembrane region" description="Helical" evidence="2">
    <location>
        <begin position="21"/>
        <end position="44"/>
    </location>
</feature>
<evidence type="ECO:0000256" key="2">
    <source>
        <dbReference type="SAM" id="Phobius"/>
    </source>
</evidence>
<dbReference type="EMBL" id="CP126980">
    <property type="protein sequence ID" value="WIN00351.1"/>
    <property type="molecule type" value="Genomic_DNA"/>
</dbReference>
<keyword evidence="2" id="KW-0812">Transmembrane</keyword>
<proteinExistence type="predicted"/>
<accession>A0ABY8WW24</accession>
<evidence type="ECO:0000313" key="5">
    <source>
        <dbReference type="Proteomes" id="UP001240150"/>
    </source>
</evidence>
<dbReference type="RefSeq" id="WP_284921868.1">
    <property type="nucleotide sequence ID" value="NZ_CP126980.1"/>
</dbReference>
<keyword evidence="2" id="KW-1133">Transmembrane helix</keyword>
<protein>
    <submittedName>
        <fullName evidence="4">DUF4352 domain-containing protein</fullName>
    </submittedName>
</protein>
<feature type="domain" description="DUF4352" evidence="3">
    <location>
        <begin position="68"/>
        <end position="191"/>
    </location>
</feature>
<evidence type="ECO:0000259" key="3">
    <source>
        <dbReference type="Pfam" id="PF11611"/>
    </source>
</evidence>
<sequence length="197" mass="20952">MSHAVRQQRRPIRPAKPVSPVKVTIAVVGSIVALIVLFAGGIAAEQYTRRQPAAATSPPVQVVKAGPGLGNVVRDGKLEFVVSRMDCSRTTIGVEHLRRSAQGRFCVISLSVRNIGDGAKLFVGHAQLAYDASGTEYHSDQLAGIYANRGTEAFLERLQPGEKVAGKIVFDVPKKAKLTTLKLRDSLLSGGAEIALG</sequence>
<reference evidence="4 5" key="1">
    <citation type="submission" date="2023-06" db="EMBL/GenBank/DDBJ databases">
        <authorList>
            <person name="Yushchuk O."/>
            <person name="Binda E."/>
            <person name="Ruckert-Reed C."/>
            <person name="Fedorenko V."/>
            <person name="Kalinowski J."/>
            <person name="Marinelli F."/>
        </authorList>
    </citation>
    <scope>NUCLEOTIDE SEQUENCE [LARGE SCALE GENOMIC DNA]</scope>
    <source>
        <strain evidence="4 5">NRRL 3884</strain>
    </source>
</reference>
<dbReference type="Pfam" id="PF11611">
    <property type="entry name" value="DUF4352"/>
    <property type="match status" value="1"/>
</dbReference>
<evidence type="ECO:0000313" key="4">
    <source>
        <dbReference type="EMBL" id="WIN00351.1"/>
    </source>
</evidence>